<name>A0AAD5R4Z1_PARTN</name>
<comment type="caution">
    <text evidence="1">The sequence shown here is derived from an EMBL/GenBank/DDBJ whole genome shotgun (WGS) entry which is preliminary data.</text>
</comment>
<dbReference type="Proteomes" id="UP001196413">
    <property type="component" value="Unassembled WGS sequence"/>
</dbReference>
<proteinExistence type="predicted"/>
<dbReference type="AlphaFoldDB" id="A0AAD5R4Z1"/>
<evidence type="ECO:0000313" key="2">
    <source>
        <dbReference type="Proteomes" id="UP001196413"/>
    </source>
</evidence>
<keyword evidence="2" id="KW-1185">Reference proteome</keyword>
<accession>A0AAD5R4Z1</accession>
<gene>
    <name evidence="1" type="ORF">KIN20_031337</name>
</gene>
<organism evidence="1 2">
    <name type="scientific">Parelaphostrongylus tenuis</name>
    <name type="common">Meningeal worm</name>
    <dbReference type="NCBI Taxonomy" id="148309"/>
    <lineage>
        <taxon>Eukaryota</taxon>
        <taxon>Metazoa</taxon>
        <taxon>Ecdysozoa</taxon>
        <taxon>Nematoda</taxon>
        <taxon>Chromadorea</taxon>
        <taxon>Rhabditida</taxon>
        <taxon>Rhabditina</taxon>
        <taxon>Rhabditomorpha</taxon>
        <taxon>Strongyloidea</taxon>
        <taxon>Metastrongylidae</taxon>
        <taxon>Parelaphostrongylus</taxon>
    </lineage>
</organism>
<dbReference type="EMBL" id="JAHQIW010006679">
    <property type="protein sequence ID" value="KAJ1369777.1"/>
    <property type="molecule type" value="Genomic_DNA"/>
</dbReference>
<sequence length="53" mass="5925">MNDSYYERITMTRYVVIADAVTSDGDLMKLSTTPSVQLQGSMYSKRVDGCPTK</sequence>
<evidence type="ECO:0000313" key="1">
    <source>
        <dbReference type="EMBL" id="KAJ1369777.1"/>
    </source>
</evidence>
<protein>
    <submittedName>
        <fullName evidence="1">Uncharacterized protein</fullName>
    </submittedName>
</protein>
<reference evidence="1" key="1">
    <citation type="submission" date="2021-06" db="EMBL/GenBank/DDBJ databases">
        <title>Parelaphostrongylus tenuis whole genome reference sequence.</title>
        <authorList>
            <person name="Garwood T.J."/>
            <person name="Larsen P.A."/>
            <person name="Fountain-Jones N.M."/>
            <person name="Garbe J.R."/>
            <person name="Macchietto M.G."/>
            <person name="Kania S.A."/>
            <person name="Gerhold R.W."/>
            <person name="Richards J.E."/>
            <person name="Wolf T.M."/>
        </authorList>
    </citation>
    <scope>NUCLEOTIDE SEQUENCE</scope>
    <source>
        <strain evidence="1">MNPRO001-30</strain>
        <tissue evidence="1">Meninges</tissue>
    </source>
</reference>